<evidence type="ECO:0000259" key="1">
    <source>
        <dbReference type="Pfam" id="PF09346"/>
    </source>
</evidence>
<dbReference type="EMBL" id="CP037421">
    <property type="protein sequence ID" value="QDT26265.1"/>
    <property type="molecule type" value="Genomic_DNA"/>
</dbReference>
<dbReference type="AlphaFoldDB" id="A0A517Q3R6"/>
<dbReference type="Gene3D" id="3.40.1580.10">
    <property type="entry name" value="SMI1/KNR4-like"/>
    <property type="match status" value="1"/>
</dbReference>
<organism evidence="2 3">
    <name type="scientific">Gimesia panareensis</name>
    <dbReference type="NCBI Taxonomy" id="2527978"/>
    <lineage>
        <taxon>Bacteria</taxon>
        <taxon>Pseudomonadati</taxon>
        <taxon>Planctomycetota</taxon>
        <taxon>Planctomycetia</taxon>
        <taxon>Planctomycetales</taxon>
        <taxon>Planctomycetaceae</taxon>
        <taxon>Gimesia</taxon>
    </lineage>
</organism>
<dbReference type="Pfam" id="PF09346">
    <property type="entry name" value="SMI1_KNR4"/>
    <property type="match status" value="1"/>
</dbReference>
<dbReference type="InterPro" id="IPR018958">
    <property type="entry name" value="Knr4/Smi1-like_dom"/>
</dbReference>
<dbReference type="Proteomes" id="UP000315647">
    <property type="component" value="Chromosome"/>
</dbReference>
<feature type="domain" description="Knr4/Smi1-like" evidence="1">
    <location>
        <begin position="29"/>
        <end position="145"/>
    </location>
</feature>
<gene>
    <name evidence="2" type="ORF">Enr10x_15660</name>
</gene>
<accession>A0A517Q3R6</accession>
<evidence type="ECO:0000313" key="3">
    <source>
        <dbReference type="Proteomes" id="UP000315647"/>
    </source>
</evidence>
<protein>
    <recommendedName>
        <fullName evidence="1">Knr4/Smi1-like domain-containing protein</fullName>
    </recommendedName>
</protein>
<keyword evidence="3" id="KW-1185">Reference proteome</keyword>
<evidence type="ECO:0000313" key="2">
    <source>
        <dbReference type="EMBL" id="QDT26265.1"/>
    </source>
</evidence>
<reference evidence="2 3" key="1">
    <citation type="submission" date="2019-03" db="EMBL/GenBank/DDBJ databases">
        <title>Deep-cultivation of Planctomycetes and their phenomic and genomic characterization uncovers novel biology.</title>
        <authorList>
            <person name="Wiegand S."/>
            <person name="Jogler M."/>
            <person name="Boedeker C."/>
            <person name="Pinto D."/>
            <person name="Vollmers J."/>
            <person name="Rivas-Marin E."/>
            <person name="Kohn T."/>
            <person name="Peeters S.H."/>
            <person name="Heuer A."/>
            <person name="Rast P."/>
            <person name="Oberbeckmann S."/>
            <person name="Bunk B."/>
            <person name="Jeske O."/>
            <person name="Meyerdierks A."/>
            <person name="Storesund J.E."/>
            <person name="Kallscheuer N."/>
            <person name="Luecker S."/>
            <person name="Lage O.M."/>
            <person name="Pohl T."/>
            <person name="Merkel B.J."/>
            <person name="Hornburger P."/>
            <person name="Mueller R.-W."/>
            <person name="Bruemmer F."/>
            <person name="Labrenz M."/>
            <person name="Spormann A.M."/>
            <person name="Op den Camp H."/>
            <person name="Overmann J."/>
            <person name="Amann R."/>
            <person name="Jetten M.S.M."/>
            <person name="Mascher T."/>
            <person name="Medema M.H."/>
            <person name="Devos D.P."/>
            <person name="Kaster A.-K."/>
            <person name="Ovreas L."/>
            <person name="Rohde M."/>
            <person name="Galperin M.Y."/>
            <person name="Jogler C."/>
        </authorList>
    </citation>
    <scope>NUCLEOTIDE SEQUENCE [LARGE SCALE GENOMIC DNA]</scope>
    <source>
        <strain evidence="2 3">Enr10</strain>
    </source>
</reference>
<sequence length="188" mass="21639">MFVALSDPALLELQKLIPPLQPVEEGEVNWQQLEESTGLQFPASFKDFISVYGSSIWFDTYSLFFTLAHSSEEIEEYQTTLQEKLDDIRFDMVDGETREELEYGISPTGPGLLPFMIDYNGCTYLWLMSGDDPDQWPVLSWEMGPTYQIGPLSLAEMFLGWLKREEPMLSIWGNSSESEFAKQPLKRR</sequence>
<dbReference type="RefSeq" id="WP_145448613.1">
    <property type="nucleotide sequence ID" value="NZ_CP037421.1"/>
</dbReference>
<dbReference type="SUPFAM" id="SSF160631">
    <property type="entry name" value="SMI1/KNR4-like"/>
    <property type="match status" value="1"/>
</dbReference>
<dbReference type="InterPro" id="IPR037883">
    <property type="entry name" value="Knr4/Smi1-like_sf"/>
</dbReference>
<proteinExistence type="predicted"/>
<name>A0A517Q3R6_9PLAN</name>